<protein>
    <submittedName>
        <fullName evidence="2">Uncharacterized protein</fullName>
    </submittedName>
</protein>
<gene>
    <name evidence="2" type="ORF">MARPO_0115s0023</name>
</gene>
<evidence type="ECO:0000256" key="1">
    <source>
        <dbReference type="SAM" id="MobiDB-lite"/>
    </source>
</evidence>
<evidence type="ECO:0000313" key="2">
    <source>
        <dbReference type="EMBL" id="PTQ31100.1"/>
    </source>
</evidence>
<dbReference type="AlphaFoldDB" id="A0A2R6WB82"/>
<accession>A0A2R6WB82</accession>
<reference evidence="3" key="1">
    <citation type="journal article" date="2017" name="Cell">
        <title>Insights into land plant evolution garnered from the Marchantia polymorpha genome.</title>
        <authorList>
            <person name="Bowman J.L."/>
            <person name="Kohchi T."/>
            <person name="Yamato K.T."/>
            <person name="Jenkins J."/>
            <person name="Shu S."/>
            <person name="Ishizaki K."/>
            <person name="Yamaoka S."/>
            <person name="Nishihama R."/>
            <person name="Nakamura Y."/>
            <person name="Berger F."/>
            <person name="Adam C."/>
            <person name="Aki S.S."/>
            <person name="Althoff F."/>
            <person name="Araki T."/>
            <person name="Arteaga-Vazquez M.A."/>
            <person name="Balasubrmanian S."/>
            <person name="Barry K."/>
            <person name="Bauer D."/>
            <person name="Boehm C.R."/>
            <person name="Briginshaw L."/>
            <person name="Caballero-Perez J."/>
            <person name="Catarino B."/>
            <person name="Chen F."/>
            <person name="Chiyoda S."/>
            <person name="Chovatia M."/>
            <person name="Davies K.M."/>
            <person name="Delmans M."/>
            <person name="Demura T."/>
            <person name="Dierschke T."/>
            <person name="Dolan L."/>
            <person name="Dorantes-Acosta A.E."/>
            <person name="Eklund D.M."/>
            <person name="Florent S.N."/>
            <person name="Flores-Sandoval E."/>
            <person name="Fujiyama A."/>
            <person name="Fukuzawa H."/>
            <person name="Galik B."/>
            <person name="Grimanelli D."/>
            <person name="Grimwood J."/>
            <person name="Grossniklaus U."/>
            <person name="Hamada T."/>
            <person name="Haseloff J."/>
            <person name="Hetherington A.J."/>
            <person name="Higo A."/>
            <person name="Hirakawa Y."/>
            <person name="Hundley H.N."/>
            <person name="Ikeda Y."/>
            <person name="Inoue K."/>
            <person name="Inoue S.I."/>
            <person name="Ishida S."/>
            <person name="Jia Q."/>
            <person name="Kakita M."/>
            <person name="Kanazawa T."/>
            <person name="Kawai Y."/>
            <person name="Kawashima T."/>
            <person name="Kennedy M."/>
            <person name="Kinose K."/>
            <person name="Kinoshita T."/>
            <person name="Kohara Y."/>
            <person name="Koide E."/>
            <person name="Komatsu K."/>
            <person name="Kopischke S."/>
            <person name="Kubo M."/>
            <person name="Kyozuka J."/>
            <person name="Lagercrantz U."/>
            <person name="Lin S.S."/>
            <person name="Lindquist E."/>
            <person name="Lipzen A.M."/>
            <person name="Lu C.W."/>
            <person name="De Luna E."/>
            <person name="Martienssen R.A."/>
            <person name="Minamino N."/>
            <person name="Mizutani M."/>
            <person name="Mizutani M."/>
            <person name="Mochizuki N."/>
            <person name="Monte I."/>
            <person name="Mosher R."/>
            <person name="Nagasaki H."/>
            <person name="Nakagami H."/>
            <person name="Naramoto S."/>
            <person name="Nishitani K."/>
            <person name="Ohtani M."/>
            <person name="Okamoto T."/>
            <person name="Okumura M."/>
            <person name="Phillips J."/>
            <person name="Pollak B."/>
            <person name="Reinders A."/>
            <person name="Rovekamp M."/>
            <person name="Sano R."/>
            <person name="Sawa S."/>
            <person name="Schmid M.W."/>
            <person name="Shirakawa M."/>
            <person name="Solano R."/>
            <person name="Spunde A."/>
            <person name="Suetsugu N."/>
            <person name="Sugano S."/>
            <person name="Sugiyama A."/>
            <person name="Sun R."/>
            <person name="Suzuki Y."/>
            <person name="Takenaka M."/>
            <person name="Takezawa D."/>
            <person name="Tomogane H."/>
            <person name="Tsuzuki M."/>
            <person name="Ueda T."/>
            <person name="Umeda M."/>
            <person name="Ward J.M."/>
            <person name="Watanabe Y."/>
            <person name="Yazaki K."/>
            <person name="Yokoyama R."/>
            <person name="Yoshitake Y."/>
            <person name="Yotsui I."/>
            <person name="Zachgo S."/>
            <person name="Schmutz J."/>
        </authorList>
    </citation>
    <scope>NUCLEOTIDE SEQUENCE [LARGE SCALE GENOMIC DNA]</scope>
    <source>
        <strain evidence="3">Tak-1</strain>
    </source>
</reference>
<dbReference type="Gramene" id="Mp4g07580.1">
    <property type="protein sequence ID" value="Mp4g07580.1.cds"/>
    <property type="gene ID" value="Mp4g07580"/>
</dbReference>
<dbReference type="Proteomes" id="UP000244005">
    <property type="component" value="Unassembled WGS sequence"/>
</dbReference>
<proteinExistence type="predicted"/>
<dbReference type="EMBL" id="KZ772787">
    <property type="protein sequence ID" value="PTQ31100.1"/>
    <property type="molecule type" value="Genomic_DNA"/>
</dbReference>
<name>A0A2R6WB82_MARPO</name>
<keyword evidence="3" id="KW-1185">Reference proteome</keyword>
<organism evidence="2 3">
    <name type="scientific">Marchantia polymorpha</name>
    <name type="common">Common liverwort</name>
    <name type="synonym">Marchantia aquatica</name>
    <dbReference type="NCBI Taxonomy" id="3197"/>
    <lineage>
        <taxon>Eukaryota</taxon>
        <taxon>Viridiplantae</taxon>
        <taxon>Streptophyta</taxon>
        <taxon>Embryophyta</taxon>
        <taxon>Marchantiophyta</taxon>
        <taxon>Marchantiopsida</taxon>
        <taxon>Marchantiidae</taxon>
        <taxon>Marchantiales</taxon>
        <taxon>Marchantiaceae</taxon>
        <taxon>Marchantia</taxon>
    </lineage>
</organism>
<sequence>MARTTRASERTSELSLMRLRMSSSRGSLKITGTSDSYHCSVDVSGKHNERKRKEKGLRDLSLWDSKRILVNIVGTYSYSYVLATQVRSQAHTLDGGGI</sequence>
<feature type="region of interest" description="Disordered" evidence="1">
    <location>
        <begin position="27"/>
        <end position="50"/>
    </location>
</feature>
<evidence type="ECO:0000313" key="3">
    <source>
        <dbReference type="Proteomes" id="UP000244005"/>
    </source>
</evidence>